<evidence type="ECO:0000313" key="2">
    <source>
        <dbReference type="EMBL" id="MBW0592412.1"/>
    </source>
</evidence>
<name>A0A9Q3L6T9_9BASI</name>
<dbReference type="Proteomes" id="UP000765509">
    <property type="component" value="Unassembled WGS sequence"/>
</dbReference>
<evidence type="ECO:0000313" key="3">
    <source>
        <dbReference type="Proteomes" id="UP000765509"/>
    </source>
</evidence>
<reference evidence="2" key="1">
    <citation type="submission" date="2021-03" db="EMBL/GenBank/DDBJ databases">
        <title>Draft genome sequence of rust myrtle Austropuccinia psidii MF-1, a brazilian biotype.</title>
        <authorList>
            <person name="Quecine M.C."/>
            <person name="Pachon D.M.R."/>
            <person name="Bonatelli M.L."/>
            <person name="Correr F.H."/>
            <person name="Franceschini L.M."/>
            <person name="Leite T.F."/>
            <person name="Margarido G.R.A."/>
            <person name="Almeida C.A."/>
            <person name="Ferrarezi J.A."/>
            <person name="Labate C.A."/>
        </authorList>
    </citation>
    <scope>NUCLEOTIDE SEQUENCE</scope>
    <source>
        <strain evidence="2">MF-1</strain>
    </source>
</reference>
<sequence>MISPVPSSIDLSTHHPMVTSLLDLSKVIIRPMKDGNGKRTFELGLIVTNGIQMPNLPREQTPRQPTPGPSGTPLSEGLFL</sequence>
<feature type="non-terminal residue" evidence="2">
    <location>
        <position position="1"/>
    </location>
</feature>
<proteinExistence type="predicted"/>
<protein>
    <submittedName>
        <fullName evidence="2">Uncharacterized protein</fullName>
    </submittedName>
</protein>
<dbReference type="EMBL" id="AVOT02148185">
    <property type="protein sequence ID" value="MBW0592412.1"/>
    <property type="molecule type" value="Genomic_DNA"/>
</dbReference>
<keyword evidence="3" id="KW-1185">Reference proteome</keyword>
<gene>
    <name evidence="2" type="ORF">O181_132127</name>
</gene>
<comment type="caution">
    <text evidence="2">The sequence shown here is derived from an EMBL/GenBank/DDBJ whole genome shotgun (WGS) entry which is preliminary data.</text>
</comment>
<feature type="region of interest" description="Disordered" evidence="1">
    <location>
        <begin position="52"/>
        <end position="80"/>
    </location>
</feature>
<organism evidence="2 3">
    <name type="scientific">Austropuccinia psidii MF-1</name>
    <dbReference type="NCBI Taxonomy" id="1389203"/>
    <lineage>
        <taxon>Eukaryota</taxon>
        <taxon>Fungi</taxon>
        <taxon>Dikarya</taxon>
        <taxon>Basidiomycota</taxon>
        <taxon>Pucciniomycotina</taxon>
        <taxon>Pucciniomycetes</taxon>
        <taxon>Pucciniales</taxon>
        <taxon>Sphaerophragmiaceae</taxon>
        <taxon>Austropuccinia</taxon>
    </lineage>
</organism>
<accession>A0A9Q3L6T9</accession>
<evidence type="ECO:0000256" key="1">
    <source>
        <dbReference type="SAM" id="MobiDB-lite"/>
    </source>
</evidence>
<dbReference type="AlphaFoldDB" id="A0A9Q3L6T9"/>